<proteinExistence type="predicted"/>
<dbReference type="Proteomes" id="UP001180973">
    <property type="component" value="Unassembled WGS sequence"/>
</dbReference>
<reference evidence="2" key="1">
    <citation type="submission" date="2023-09" db="EMBL/GenBank/DDBJ databases">
        <title>30 novel species of actinomycetes from the DSMZ collection.</title>
        <authorList>
            <person name="Nouioui I."/>
        </authorList>
    </citation>
    <scope>NUCLEOTIDE SEQUENCE</scope>
    <source>
        <strain evidence="2">DSM 115977</strain>
    </source>
</reference>
<evidence type="ECO:0000313" key="3">
    <source>
        <dbReference type="Proteomes" id="UP001180973"/>
    </source>
</evidence>
<dbReference type="EMBL" id="JAVRFL010000043">
    <property type="protein sequence ID" value="MDT0532635.1"/>
    <property type="molecule type" value="Genomic_DNA"/>
</dbReference>
<feature type="compositionally biased region" description="Basic and acidic residues" evidence="1">
    <location>
        <begin position="106"/>
        <end position="118"/>
    </location>
</feature>
<feature type="region of interest" description="Disordered" evidence="1">
    <location>
        <begin position="106"/>
        <end position="141"/>
    </location>
</feature>
<organism evidence="2 3">
    <name type="scientific">Micromonospora reichwaldensis</name>
    <dbReference type="NCBI Taxonomy" id="3075516"/>
    <lineage>
        <taxon>Bacteria</taxon>
        <taxon>Bacillati</taxon>
        <taxon>Actinomycetota</taxon>
        <taxon>Actinomycetes</taxon>
        <taxon>Micromonosporales</taxon>
        <taxon>Micromonosporaceae</taxon>
        <taxon>Micromonospora</taxon>
    </lineage>
</organism>
<accession>A0ABU2X360</accession>
<sequence>MTAPEPTTGPARTPGLPQPMLTPGAGAAFYDGPAFDPADVVAQLPPRPQTGTYHDPGDFRDPAEPIAPPSGVEVPADLAAALTEYDAARAAWVAAVDAVDEHRDEARASRAAREKAIRDAGQAAARGAKRPAIPSATSEADEEAEVRIRSAVVEARRREASDAARKADRLTMTYAAGWAAEVVARFGPALDEATAATQAAYTAAQRAEGILNQAAHWRALALAAELEAKGVRVSEHQRGRLLGDLLDASRTHHYRTAEGQHRAPTQLLNTVHEAIGTLRGCNPGAVPHPDAVMIPGDVAEAREVWWALYDKASPETQRAYRERHPRSFPPR</sequence>
<protein>
    <submittedName>
        <fullName evidence="2">Uncharacterized protein</fullName>
    </submittedName>
</protein>
<feature type="region of interest" description="Disordered" evidence="1">
    <location>
        <begin position="1"/>
        <end position="72"/>
    </location>
</feature>
<name>A0ABU2X360_9ACTN</name>
<evidence type="ECO:0000256" key="1">
    <source>
        <dbReference type="SAM" id="MobiDB-lite"/>
    </source>
</evidence>
<comment type="caution">
    <text evidence="2">The sequence shown here is derived from an EMBL/GenBank/DDBJ whole genome shotgun (WGS) entry which is preliminary data.</text>
</comment>
<gene>
    <name evidence="2" type="ORF">RM555_26915</name>
</gene>
<dbReference type="RefSeq" id="WP_311414357.1">
    <property type="nucleotide sequence ID" value="NZ_JAVRFL010000043.1"/>
</dbReference>
<evidence type="ECO:0000313" key="2">
    <source>
        <dbReference type="EMBL" id="MDT0532635.1"/>
    </source>
</evidence>
<keyword evidence="3" id="KW-1185">Reference proteome</keyword>